<dbReference type="InterPro" id="IPR045760">
    <property type="entry name" value="DAP_DH_C"/>
</dbReference>
<dbReference type="GO" id="GO:0009089">
    <property type="term" value="P:lysine biosynthetic process via diaminopimelate"/>
    <property type="evidence" value="ECO:0007669"/>
    <property type="project" value="InterPro"/>
</dbReference>
<evidence type="ECO:0000256" key="1">
    <source>
        <dbReference type="ARBA" id="ARBA00022857"/>
    </source>
</evidence>
<dbReference type="Pfam" id="PF01113">
    <property type="entry name" value="DapB_N"/>
    <property type="match status" value="1"/>
</dbReference>
<dbReference type="Gene3D" id="3.40.50.720">
    <property type="entry name" value="NAD(P)-binding Rossmann-like Domain"/>
    <property type="match status" value="1"/>
</dbReference>
<dbReference type="GO" id="GO:0008839">
    <property type="term" value="F:4-hydroxy-tetrahydrodipicolinate reductase"/>
    <property type="evidence" value="ECO:0007669"/>
    <property type="project" value="InterPro"/>
</dbReference>
<evidence type="ECO:0000259" key="3">
    <source>
        <dbReference type="Pfam" id="PF01113"/>
    </source>
</evidence>
<comment type="caution">
    <text evidence="5">The sequence shown here is derived from an EMBL/GenBank/DDBJ whole genome shotgun (WGS) entry which is preliminary data.</text>
</comment>
<keyword evidence="6" id="KW-1185">Reference proteome</keyword>
<evidence type="ECO:0000256" key="2">
    <source>
        <dbReference type="ARBA" id="ARBA00023002"/>
    </source>
</evidence>
<keyword evidence="2" id="KW-0560">Oxidoreductase</keyword>
<dbReference type="SUPFAM" id="SSF51735">
    <property type="entry name" value="NAD(P)-binding Rossmann-fold domains"/>
    <property type="match status" value="1"/>
</dbReference>
<evidence type="ECO:0000313" key="6">
    <source>
        <dbReference type="Proteomes" id="UP000655751"/>
    </source>
</evidence>
<protein>
    <submittedName>
        <fullName evidence="5">Dihydrodipicolinate reductase</fullName>
    </submittedName>
</protein>
<organism evidence="5 6">
    <name type="scientific">Nocardia bovistercoris</name>
    <dbReference type="NCBI Taxonomy" id="2785916"/>
    <lineage>
        <taxon>Bacteria</taxon>
        <taxon>Bacillati</taxon>
        <taxon>Actinomycetota</taxon>
        <taxon>Actinomycetes</taxon>
        <taxon>Mycobacteriales</taxon>
        <taxon>Nocardiaceae</taxon>
        <taxon>Nocardia</taxon>
    </lineage>
</organism>
<name>A0A931N3T6_9NOCA</name>
<evidence type="ECO:0000259" key="4">
    <source>
        <dbReference type="Pfam" id="PF19328"/>
    </source>
</evidence>
<proteinExistence type="predicted"/>
<accession>A0A931N3T6</accession>
<feature type="domain" description="Dihydrodipicolinate reductase N-terminal" evidence="3">
    <location>
        <begin position="22"/>
        <end position="85"/>
    </location>
</feature>
<dbReference type="InterPro" id="IPR000846">
    <property type="entry name" value="DapB_N"/>
</dbReference>
<evidence type="ECO:0000313" key="5">
    <source>
        <dbReference type="EMBL" id="MBH0778072.1"/>
    </source>
</evidence>
<reference evidence="5" key="1">
    <citation type="submission" date="2020-11" db="EMBL/GenBank/DDBJ databases">
        <title>Nocardia NEAU-351.nov., a novel actinomycete isolated from the cow dung.</title>
        <authorList>
            <person name="Zhang X."/>
        </authorList>
    </citation>
    <scope>NUCLEOTIDE SEQUENCE</scope>
    <source>
        <strain evidence="5">NEAU-351</strain>
    </source>
</reference>
<dbReference type="EMBL" id="JADMLG010000006">
    <property type="protein sequence ID" value="MBH0778072.1"/>
    <property type="molecule type" value="Genomic_DNA"/>
</dbReference>
<dbReference type="Pfam" id="PF19328">
    <property type="entry name" value="DAP_DH_C"/>
    <property type="match status" value="1"/>
</dbReference>
<dbReference type="CDD" id="cd24146">
    <property type="entry name" value="nat-AmDH_N_like"/>
    <property type="match status" value="1"/>
</dbReference>
<dbReference type="AlphaFoldDB" id="A0A931N3T6"/>
<dbReference type="Proteomes" id="UP000655751">
    <property type="component" value="Unassembled WGS sequence"/>
</dbReference>
<gene>
    <name evidence="5" type="ORF">IT779_17475</name>
</gene>
<dbReference type="InterPro" id="IPR036291">
    <property type="entry name" value="NAD(P)-bd_dom_sf"/>
</dbReference>
<keyword evidence="1" id="KW-0521">NADP</keyword>
<feature type="domain" description="2,4-diaminopentanoate dehydrogenase C-terminal" evidence="4">
    <location>
        <begin position="164"/>
        <end position="357"/>
    </location>
</feature>
<sequence length="366" mass="39157">MFDTTILRNSGVTMTLRVIQWATGTVGKHAIAAVHDHPDLELVGVYVYSEAKAGLDAGDIAGIAPLGVLATRDIEEILAIDADCVLYMPQGEMNPPGAVEDICRLLASGKNVISTAVTSLIYPLSLGQDVVDQLEQACAQGSTSFHATGIEPGWAAEILPLTISPLLSRTESILVQELMDYSTYDSRDMVFDIMGFGKHPDEPVIMAEPAMAKVVFSAPLMLLADGLGATIDDYVFHREVAVAPEAFDTKVGRIEAGTVSAQRFSLTAIVEGRPALTVEHITRMRADQAPDWPEGRGWRVTIEGTPSMTMDAVISTNGEDEVDQGCLGTAMHAVHAIPPVCAATPGIRTFLDLPLITGRHILRAAR</sequence>